<dbReference type="Pfam" id="PF21743">
    <property type="entry name" value="PTM_DIR17_Tudor"/>
    <property type="match status" value="1"/>
</dbReference>
<dbReference type="GO" id="GO:0005634">
    <property type="term" value="C:nucleus"/>
    <property type="evidence" value="ECO:0007669"/>
    <property type="project" value="UniProtKB-SubCell"/>
</dbReference>
<dbReference type="EnsemblPlants" id="AUR62000168-RA">
    <property type="protein sequence ID" value="AUR62000168-RA:cds"/>
    <property type="gene ID" value="AUR62000168"/>
</dbReference>
<evidence type="ECO:0000259" key="9">
    <source>
        <dbReference type="PROSITE" id="PS50827"/>
    </source>
</evidence>
<evidence type="ECO:0000256" key="3">
    <source>
        <dbReference type="ARBA" id="ARBA00022771"/>
    </source>
</evidence>
<proteinExistence type="predicted"/>
<feature type="compositionally biased region" description="Basic residues" evidence="7">
    <location>
        <begin position="72"/>
        <end position="85"/>
    </location>
</feature>
<reference evidence="10" key="2">
    <citation type="submission" date="2021-03" db="UniProtKB">
        <authorList>
            <consortium name="EnsemblPlants"/>
        </authorList>
    </citation>
    <scope>IDENTIFICATION</scope>
</reference>
<dbReference type="GO" id="GO:0008270">
    <property type="term" value="F:zinc ion binding"/>
    <property type="evidence" value="ECO:0007669"/>
    <property type="project" value="UniProtKB-KW"/>
</dbReference>
<feature type="region of interest" description="Disordered" evidence="7">
    <location>
        <begin position="204"/>
        <end position="234"/>
    </location>
</feature>
<dbReference type="PANTHER" id="PTHR46508">
    <property type="entry name" value="PHD FINGER FAMILY PROTEIN"/>
    <property type="match status" value="1"/>
</dbReference>
<dbReference type="Gene3D" id="3.30.40.10">
    <property type="entry name" value="Zinc/RING finger domain, C3HC4 (zinc finger)"/>
    <property type="match status" value="2"/>
</dbReference>
<evidence type="ECO:0000256" key="6">
    <source>
        <dbReference type="PROSITE-ProRule" id="PRU00146"/>
    </source>
</evidence>
<dbReference type="SMART" id="SM00571">
    <property type="entry name" value="DDT"/>
    <property type="match status" value="1"/>
</dbReference>
<dbReference type="CDD" id="cd15489">
    <property type="entry name" value="PHD_SF"/>
    <property type="match status" value="1"/>
</dbReference>
<keyword evidence="3 6" id="KW-0863">Zinc-finger</keyword>
<dbReference type="PROSITE" id="PS50827">
    <property type="entry name" value="DDT"/>
    <property type="match status" value="1"/>
</dbReference>
<dbReference type="PROSITE" id="PS01359">
    <property type="entry name" value="ZF_PHD_1"/>
    <property type="match status" value="1"/>
</dbReference>
<dbReference type="InterPro" id="IPR056618">
    <property type="entry name" value="Chromo_PTM"/>
</dbReference>
<feature type="compositionally biased region" description="Low complexity" evidence="7">
    <location>
        <begin position="702"/>
        <end position="712"/>
    </location>
</feature>
<dbReference type="InterPro" id="IPR047365">
    <property type="entry name" value="Tudor_AtPTM-like"/>
</dbReference>
<feature type="compositionally biased region" description="Basic residues" evidence="7">
    <location>
        <begin position="1318"/>
        <end position="1339"/>
    </location>
</feature>
<keyword evidence="2" id="KW-0479">Metal-binding</keyword>
<name>A0A803KMB2_CHEQI</name>
<feature type="compositionally biased region" description="Basic residues" evidence="7">
    <location>
        <begin position="713"/>
        <end position="726"/>
    </location>
</feature>
<feature type="region of interest" description="Disordered" evidence="7">
    <location>
        <begin position="702"/>
        <end position="726"/>
    </location>
</feature>
<dbReference type="InterPro" id="IPR011011">
    <property type="entry name" value="Znf_FYVE_PHD"/>
</dbReference>
<feature type="region of interest" description="Disordered" evidence="7">
    <location>
        <begin position="70"/>
        <end position="101"/>
    </location>
</feature>
<dbReference type="Pfam" id="PF24294">
    <property type="entry name" value="Chromo_PTM"/>
    <property type="match status" value="1"/>
</dbReference>
<feature type="region of interest" description="Disordered" evidence="7">
    <location>
        <begin position="1311"/>
        <end position="1339"/>
    </location>
</feature>
<dbReference type="InterPro" id="IPR013083">
    <property type="entry name" value="Znf_RING/FYVE/PHD"/>
</dbReference>
<dbReference type="Pfam" id="PF02791">
    <property type="entry name" value="DDT"/>
    <property type="match status" value="1"/>
</dbReference>
<feature type="domain" description="DDT" evidence="9">
    <location>
        <begin position="304"/>
        <end position="364"/>
    </location>
</feature>
<evidence type="ECO:0000256" key="4">
    <source>
        <dbReference type="ARBA" id="ARBA00022833"/>
    </source>
</evidence>
<evidence type="ECO:0000256" key="5">
    <source>
        <dbReference type="ARBA" id="ARBA00023242"/>
    </source>
</evidence>
<keyword evidence="5" id="KW-0539">Nucleus</keyword>
<dbReference type="Pfam" id="PF00628">
    <property type="entry name" value="PHD"/>
    <property type="match status" value="1"/>
</dbReference>
<dbReference type="PANTHER" id="PTHR46508:SF5">
    <property type="entry name" value="PHD-FINGER AND DNA BINDING DOMAIN-CONTAINING PROTEIN"/>
    <property type="match status" value="1"/>
</dbReference>
<protein>
    <submittedName>
        <fullName evidence="10">Uncharacterized protein</fullName>
    </submittedName>
</protein>
<dbReference type="OMA" id="GGECKEV"/>
<dbReference type="InterPro" id="IPR001965">
    <property type="entry name" value="Znf_PHD"/>
</dbReference>
<dbReference type="CDD" id="cd20401">
    <property type="entry name" value="Tudor_AtPTM-like"/>
    <property type="match status" value="1"/>
</dbReference>
<feature type="domain" description="PHD-type" evidence="8">
    <location>
        <begin position="498"/>
        <end position="545"/>
    </location>
</feature>
<evidence type="ECO:0000256" key="2">
    <source>
        <dbReference type="ARBA" id="ARBA00022723"/>
    </source>
</evidence>
<dbReference type="Gramene" id="AUR62000168-RA">
    <property type="protein sequence ID" value="AUR62000168-RA:cds"/>
    <property type="gene ID" value="AUR62000168"/>
</dbReference>
<evidence type="ECO:0000256" key="7">
    <source>
        <dbReference type="SAM" id="MobiDB-lite"/>
    </source>
</evidence>
<dbReference type="PROSITE" id="PS50016">
    <property type="entry name" value="ZF_PHD_2"/>
    <property type="match status" value="1"/>
</dbReference>
<dbReference type="InterPro" id="IPR018501">
    <property type="entry name" value="DDT_dom"/>
</dbReference>
<comment type="subcellular location">
    <subcellularLocation>
        <location evidence="1">Nucleus</location>
    </subcellularLocation>
</comment>
<evidence type="ECO:0000313" key="11">
    <source>
        <dbReference type="Proteomes" id="UP000596660"/>
    </source>
</evidence>
<dbReference type="SMART" id="SM00249">
    <property type="entry name" value="PHD"/>
    <property type="match status" value="2"/>
</dbReference>
<evidence type="ECO:0000313" key="10">
    <source>
        <dbReference type="EnsemblPlants" id="AUR62000168-RA:cds"/>
    </source>
</evidence>
<evidence type="ECO:0000259" key="8">
    <source>
        <dbReference type="PROSITE" id="PS50016"/>
    </source>
</evidence>
<sequence length="1951" mass="215298">MEFVGKTVSKEFKGFGVFEGVVESYDSLTGFFKILYEDGDSEEADLSEVTRLISSSSSVAAVNSIAGNQKVATKKVGRKPKKRRRNDPDLNRGLNVDDGVQNGEVRGGIDLNLSVDDDGFDGNDTRIEKVGLVGRIERGFDLNLGIDDEGVNGENGAININSCVGLGEEVKDGDVSAVDANLVNSRVCDYQLDGGGVEAVTPNQCQDGNSGRRKRRKMQKNLSTPTETVLRRSARRTKAAAVNENDASSAVVEDEVNDMSVVSGVIDEAEEKPAPQMLEKIIEPQTPPPKIELPPSSANLNLEGIPVLDIFSVYACLRSFSTKLYLSPFELEDLVAALKSRVSNQLIDLIHVAILQTLRKHLELLASEGCESASTCLRNLNWDFLDAITWPVFMVEYLLIHGSGLKPGFSLNHLKLFEGEYYKNPAEVKIELLRCLCDDVVEVEAIRSELSKRTGIAEANMDTGRTVCNDKKRRTSLDVPVDSCPSEGMKEEVADGNSDECCLCKMDGNLICCDGCPAAYHSKCVGIVSSLLPEGNWYCPECVIGKLKFANKPQKFIRGAELLGTDTCGRLFFSCFDYLLVSDSSDAEAVCSYYHKDDLSDVIQLLQSSTILYSSILSAISQHWAFPTEYDGRKSKKFINTRYSGHSGSEISEPADLLGSDTAKPCRETNNLLTSSEGSGEVLQENELIQKSCRPVSNMVARGTSGKKLSSSKLRKEKGPARKGRSVLKAKEEDVLQEQSGDNYLNSYSFARTASSVVEELLRKPTGKDAPKTEEEIISIQLKFILKKSVKSCWTTVQDLNRKRQTEKCGWCYCCRFPVEGRGCLFSIPNGISVSDALKEEIDGILSKRNKKGHLVDVICYILCMEDRLRGLLSGPWLRPQYSELWRQRVLKACDVSSLKLPLLTLEASIRPLAISADWWKHVDLVTTMGSASHFVASSRATSKNGLSRKKVRYADTENKSSTAGRGLVFFWWRGGKTSRSLFNCKGIPRSLALKVARKAGCMKLPDIQYPDASEIARRTKCVAWRAAVETSTSLEQLALQVREFDLVIRWDDIENTHPHSLLDKNSIKSIRLFKKVIVRRKCLEGTVARYLLDFGKRRSVPDVVLKHGQKFEKSDCERKKYWLDEVYVPLYLLKSFEEKRITRKAGKKNYNKFRRGVKVCKKPSREKGFDYLFSRAERADSYQCGHCNKNVLISEAVSCQLCNGKHVKKESNLGKRKIGKLRAAKNVKVVSEGHSAALRAKPRKKGRPLGSRRKVLLRNAKKMLSHEQSPSQKITNVSTGVTLRRSARKANCTTLHSNSSARKAICTTLHTNSSAGGKKRKRNKRRNMASKKTPKGISWQKKRTQILHSFWINGLMLSRKPNDERVIQFKRRKLLVPSELSAEIDDQPKCSLCSQQGTTSASMYISCEICGDWFHGNAFGLNKGNIGSLIGFKCHVCRDRSPPACPFVDKSRDESMLFMEATCDAQESSEVVTVRKDTDNVLELQCNENSSGLLEAHLAQNCDRNLNQVKTLMLDSELRVVNGSPTSKEDVSCSEDNNTLLFEASIEALDAQGLCEVVAIQKATDSVLELQQKCDGTCDEYDTPMLDSETRVENGSLGKEAVSCSEDNSTLFTEASIEAPDAQGLREVVAIQKATDCLLELQQKCDGTHDQYDTPMLGSETRVENRSLGNDIASNSGDVSTLFIESSSEALDEVVAVRKKTDCVLEFHCNGGSSGVVEVHAGQNCDGNQDQGETPMLDSELKKVNGSPTSNEVVCCSKDNNYLFIESVSEALDRQGLPKVVVVRKEADAIEIQCNEGSSGVVEIDSAHNCDGNLDQNDTLMLGSELRVENGSPTSKEVASYSGEVKPLFNESSSEALDVPGLPGVVIQKKTDCAQQLQCTEGSSEVHSAPSCDGNLCQDETLIVDPEVGVVNGILTSKEVVSCSIESQDLDLESKLLTESDENCILERKQ</sequence>
<reference evidence="10" key="1">
    <citation type="journal article" date="2017" name="Nature">
        <title>The genome of Chenopodium quinoa.</title>
        <authorList>
            <person name="Jarvis D.E."/>
            <person name="Ho Y.S."/>
            <person name="Lightfoot D.J."/>
            <person name="Schmoeckel S.M."/>
            <person name="Li B."/>
            <person name="Borm T.J.A."/>
            <person name="Ohyanagi H."/>
            <person name="Mineta K."/>
            <person name="Michell C.T."/>
            <person name="Saber N."/>
            <person name="Kharbatia N.M."/>
            <person name="Rupper R.R."/>
            <person name="Sharp A.R."/>
            <person name="Dally N."/>
            <person name="Boughton B.A."/>
            <person name="Woo Y.H."/>
            <person name="Gao G."/>
            <person name="Schijlen E.G.W.M."/>
            <person name="Guo X."/>
            <person name="Momin A.A."/>
            <person name="Negrao S."/>
            <person name="Al-Babili S."/>
            <person name="Gehring C."/>
            <person name="Roessner U."/>
            <person name="Jung C."/>
            <person name="Murphy K."/>
            <person name="Arold S.T."/>
            <person name="Gojobori T."/>
            <person name="van der Linden C.G."/>
            <person name="van Loo E.N."/>
            <person name="Jellen E.N."/>
            <person name="Maughan P.J."/>
            <person name="Tester M."/>
        </authorList>
    </citation>
    <scope>NUCLEOTIDE SEQUENCE [LARGE SCALE GENOMIC DNA]</scope>
    <source>
        <strain evidence="10">cv. PI 614886</strain>
    </source>
</reference>
<dbReference type="InterPro" id="IPR019787">
    <property type="entry name" value="Znf_PHD-finger"/>
</dbReference>
<keyword evidence="4" id="KW-0862">Zinc</keyword>
<dbReference type="InterPro" id="IPR019786">
    <property type="entry name" value="Zinc_finger_PHD-type_CS"/>
</dbReference>
<accession>A0A803KMB2</accession>
<dbReference type="Proteomes" id="UP000596660">
    <property type="component" value="Unplaced"/>
</dbReference>
<evidence type="ECO:0000256" key="1">
    <source>
        <dbReference type="ARBA" id="ARBA00004123"/>
    </source>
</evidence>
<organism evidence="10 11">
    <name type="scientific">Chenopodium quinoa</name>
    <name type="common">Quinoa</name>
    <dbReference type="NCBI Taxonomy" id="63459"/>
    <lineage>
        <taxon>Eukaryota</taxon>
        <taxon>Viridiplantae</taxon>
        <taxon>Streptophyta</taxon>
        <taxon>Embryophyta</taxon>
        <taxon>Tracheophyta</taxon>
        <taxon>Spermatophyta</taxon>
        <taxon>Magnoliopsida</taxon>
        <taxon>eudicotyledons</taxon>
        <taxon>Gunneridae</taxon>
        <taxon>Pentapetalae</taxon>
        <taxon>Caryophyllales</taxon>
        <taxon>Chenopodiaceae</taxon>
        <taxon>Chenopodioideae</taxon>
        <taxon>Atripliceae</taxon>
        <taxon>Chenopodium</taxon>
    </lineage>
</organism>
<dbReference type="SUPFAM" id="SSF57903">
    <property type="entry name" value="FYVE/PHD zinc finger"/>
    <property type="match status" value="2"/>
</dbReference>
<keyword evidence="11" id="KW-1185">Reference proteome</keyword>